<dbReference type="Gene3D" id="3.40.50.720">
    <property type="entry name" value="NAD(P)-binding Rossmann-like Domain"/>
    <property type="match status" value="1"/>
</dbReference>
<evidence type="ECO:0000256" key="1">
    <source>
        <dbReference type="ARBA" id="ARBA00006484"/>
    </source>
</evidence>
<reference evidence="3" key="1">
    <citation type="journal article" date="2020" name="mSystems">
        <title>Genome- and Community-Level Interaction Insights into Carbon Utilization and Element Cycling Functions of Hydrothermarchaeota in Hydrothermal Sediment.</title>
        <authorList>
            <person name="Zhou Z."/>
            <person name="Liu Y."/>
            <person name="Xu W."/>
            <person name="Pan J."/>
            <person name="Luo Z.H."/>
            <person name="Li M."/>
        </authorList>
    </citation>
    <scope>NUCLEOTIDE SEQUENCE [LARGE SCALE GENOMIC DNA]</scope>
    <source>
        <strain evidence="3">SpSt-479</strain>
    </source>
</reference>
<evidence type="ECO:0000256" key="2">
    <source>
        <dbReference type="ARBA" id="ARBA00023002"/>
    </source>
</evidence>
<proteinExistence type="inferred from homology"/>
<evidence type="ECO:0000313" key="3">
    <source>
        <dbReference type="EMBL" id="HFI91333.1"/>
    </source>
</evidence>
<dbReference type="Pfam" id="PF13561">
    <property type="entry name" value="adh_short_C2"/>
    <property type="match status" value="1"/>
</dbReference>
<dbReference type="SUPFAM" id="SSF51735">
    <property type="entry name" value="NAD(P)-binding Rossmann-fold domains"/>
    <property type="match status" value="1"/>
</dbReference>
<dbReference type="PROSITE" id="PS00061">
    <property type="entry name" value="ADH_SHORT"/>
    <property type="match status" value="1"/>
</dbReference>
<comment type="similarity">
    <text evidence="1">Belongs to the short-chain dehydrogenases/reductases (SDR) family.</text>
</comment>
<name>A0A7V2ZJU3_9BACT</name>
<dbReference type="PANTHER" id="PTHR24321:SF8">
    <property type="entry name" value="ESTRADIOL 17-BETA-DEHYDROGENASE 8-RELATED"/>
    <property type="match status" value="1"/>
</dbReference>
<sequence>MKKNLLVFGANGELGTGVTSVLTKKDFDNIYLFDFKFDQVSNQGNIKQIVVSDLSLEENVRNAFKLIPLENDSRYFLFSTIGGFFGGKKIWETSQEDLMRMINMNLITNFNLAKHFAELVTKAVGGAIIFTSAYTANNPEENKFAYGMSKAALSYLVKALAIEGENIKLSSMAIAPYILDTKANRNWMSNSNFDKWIKPEEVGELIYDMFSNFRINSGNILELRIRLI</sequence>
<gene>
    <name evidence="3" type="ORF">ENS31_07340</name>
</gene>
<dbReference type="InterPro" id="IPR020904">
    <property type="entry name" value="Sc_DH/Rdtase_CS"/>
</dbReference>
<dbReference type="InterPro" id="IPR036291">
    <property type="entry name" value="NAD(P)-bd_dom_sf"/>
</dbReference>
<dbReference type="PANTHER" id="PTHR24321">
    <property type="entry name" value="DEHYDROGENASES, SHORT CHAIN"/>
    <property type="match status" value="1"/>
</dbReference>
<dbReference type="EMBL" id="DSUJ01000008">
    <property type="protein sequence ID" value="HFI91333.1"/>
    <property type="molecule type" value="Genomic_DNA"/>
</dbReference>
<keyword evidence="2" id="KW-0560">Oxidoreductase</keyword>
<dbReference type="GO" id="GO:0016491">
    <property type="term" value="F:oxidoreductase activity"/>
    <property type="evidence" value="ECO:0007669"/>
    <property type="project" value="UniProtKB-KW"/>
</dbReference>
<dbReference type="AlphaFoldDB" id="A0A7V2ZJU3"/>
<organism evidence="3">
    <name type="scientific">Ignavibacterium album</name>
    <dbReference type="NCBI Taxonomy" id="591197"/>
    <lineage>
        <taxon>Bacteria</taxon>
        <taxon>Pseudomonadati</taxon>
        <taxon>Ignavibacteriota</taxon>
        <taxon>Ignavibacteria</taxon>
        <taxon>Ignavibacteriales</taxon>
        <taxon>Ignavibacteriaceae</taxon>
        <taxon>Ignavibacterium</taxon>
    </lineage>
</organism>
<accession>A0A7V2ZJU3</accession>
<dbReference type="InterPro" id="IPR002347">
    <property type="entry name" value="SDR_fam"/>
</dbReference>
<protein>
    <submittedName>
        <fullName evidence="3">SDR family oxidoreductase</fullName>
    </submittedName>
</protein>
<comment type="caution">
    <text evidence="3">The sequence shown here is derived from an EMBL/GenBank/DDBJ whole genome shotgun (WGS) entry which is preliminary data.</text>
</comment>